<evidence type="ECO:0000256" key="1">
    <source>
        <dbReference type="ARBA" id="ARBA00004604"/>
    </source>
</evidence>
<evidence type="ECO:0000256" key="6">
    <source>
        <dbReference type="ARBA" id="ARBA00022741"/>
    </source>
</evidence>
<protein>
    <recommendedName>
        <fullName evidence="4 10">Midasin</fullName>
    </recommendedName>
</protein>
<dbReference type="STRING" id="5288.A0A5C5FRJ5"/>
<feature type="compositionally biased region" description="Basic and acidic residues" evidence="11">
    <location>
        <begin position="4959"/>
        <end position="4970"/>
    </location>
</feature>
<dbReference type="InterPro" id="IPR027417">
    <property type="entry name" value="P-loop_NTPase"/>
</dbReference>
<dbReference type="GO" id="GO:0005524">
    <property type="term" value="F:ATP binding"/>
    <property type="evidence" value="ECO:0007669"/>
    <property type="project" value="UniProtKB-KW"/>
</dbReference>
<comment type="similarity">
    <text evidence="3 10">Belongs to the midasin family.</text>
</comment>
<feature type="compositionally biased region" description="Acidic residues" evidence="11">
    <location>
        <begin position="4839"/>
        <end position="4852"/>
    </location>
</feature>
<evidence type="ECO:0000259" key="12">
    <source>
        <dbReference type="PROSITE" id="PS50234"/>
    </source>
</evidence>
<feature type="compositionally biased region" description="Acidic residues" evidence="11">
    <location>
        <begin position="4710"/>
        <end position="4735"/>
    </location>
</feature>
<dbReference type="InterPro" id="IPR002035">
    <property type="entry name" value="VWF_A"/>
</dbReference>
<feature type="region of interest" description="Disordered" evidence="11">
    <location>
        <begin position="4450"/>
        <end position="5011"/>
    </location>
</feature>
<dbReference type="GO" id="GO:0030687">
    <property type="term" value="C:preribosome, large subunit precursor"/>
    <property type="evidence" value="ECO:0007669"/>
    <property type="project" value="TreeGrafter"/>
</dbReference>
<dbReference type="SMART" id="SM00382">
    <property type="entry name" value="AAA"/>
    <property type="match status" value="5"/>
</dbReference>
<dbReference type="Pfam" id="PF21108">
    <property type="entry name" value="MDN1_4th"/>
    <property type="match status" value="1"/>
</dbReference>
<keyword evidence="7 10" id="KW-0067">ATP-binding</keyword>
<evidence type="ECO:0000256" key="11">
    <source>
        <dbReference type="SAM" id="MobiDB-lite"/>
    </source>
</evidence>
<dbReference type="FunFam" id="3.40.50.300:FF:000142">
    <property type="entry name" value="Midasin"/>
    <property type="match status" value="1"/>
</dbReference>
<dbReference type="InterPro" id="IPR011704">
    <property type="entry name" value="ATPase_dyneun-rel_AAA"/>
</dbReference>
<keyword evidence="14" id="KW-1185">Reference proteome</keyword>
<dbReference type="SUPFAM" id="SSF53300">
    <property type="entry name" value="vWA-like"/>
    <property type="match status" value="1"/>
</dbReference>
<dbReference type="Pfam" id="PF17867">
    <property type="entry name" value="AAA_lid_7"/>
    <property type="match status" value="3"/>
</dbReference>
<evidence type="ECO:0000256" key="10">
    <source>
        <dbReference type="PIRNR" id="PIRNR010340"/>
    </source>
</evidence>
<feature type="compositionally biased region" description="Low complexity" evidence="11">
    <location>
        <begin position="4778"/>
        <end position="4789"/>
    </location>
</feature>
<dbReference type="GO" id="GO:0000055">
    <property type="term" value="P:ribosomal large subunit export from nucleus"/>
    <property type="evidence" value="ECO:0007669"/>
    <property type="project" value="TreeGrafter"/>
</dbReference>
<comment type="subcellular location">
    <subcellularLocation>
        <location evidence="1">Nucleus</location>
        <location evidence="1">Nucleolus</location>
    </subcellularLocation>
    <subcellularLocation>
        <location evidence="2">Nucleus</location>
        <location evidence="2">Nucleoplasm</location>
    </subcellularLocation>
</comment>
<dbReference type="CDD" id="cd00009">
    <property type="entry name" value="AAA"/>
    <property type="match status" value="2"/>
</dbReference>
<dbReference type="InterPro" id="IPR040848">
    <property type="entry name" value="AAA_lid_7"/>
</dbReference>
<evidence type="ECO:0000313" key="14">
    <source>
        <dbReference type="Proteomes" id="UP000311382"/>
    </source>
</evidence>
<reference evidence="13 14" key="1">
    <citation type="submission" date="2019-03" db="EMBL/GenBank/DDBJ databases">
        <title>Rhodosporidium diobovatum UCD-FST 08-225 genome sequencing, assembly, and annotation.</title>
        <authorList>
            <person name="Fakankun I.U."/>
            <person name="Fristensky B."/>
            <person name="Levin D.B."/>
        </authorList>
    </citation>
    <scope>NUCLEOTIDE SEQUENCE [LARGE SCALE GENOMIC DNA]</scope>
    <source>
        <strain evidence="13 14">UCD-FST 08-225</strain>
    </source>
</reference>
<dbReference type="GO" id="GO:0016887">
    <property type="term" value="F:ATP hydrolysis activity"/>
    <property type="evidence" value="ECO:0007669"/>
    <property type="project" value="InterPro"/>
</dbReference>
<evidence type="ECO:0000256" key="7">
    <source>
        <dbReference type="ARBA" id="ARBA00022840"/>
    </source>
</evidence>
<dbReference type="InterPro" id="IPR048617">
    <property type="entry name" value="MDN1_AAA_lid_4"/>
</dbReference>
<feature type="compositionally biased region" description="Basic and acidic residues" evidence="11">
    <location>
        <begin position="4451"/>
        <end position="4468"/>
    </location>
</feature>
<dbReference type="GO" id="GO:0005730">
    <property type="term" value="C:nucleolus"/>
    <property type="evidence" value="ECO:0007669"/>
    <property type="project" value="UniProtKB-SubCell"/>
</dbReference>
<dbReference type="Pfam" id="PF17865">
    <property type="entry name" value="AAA_lid_5"/>
    <property type="match status" value="1"/>
</dbReference>
<dbReference type="EMBL" id="SOZI01000133">
    <property type="protein sequence ID" value="TNY18554.1"/>
    <property type="molecule type" value="Genomic_DNA"/>
</dbReference>
<comment type="function">
    <text evidence="10">Nuclear chaperone required for maturation and nuclear export of pre-60S ribosome subunits.</text>
</comment>
<dbReference type="OrthoDB" id="5186at2759"/>
<dbReference type="PROSITE" id="PS50234">
    <property type="entry name" value="VWFA"/>
    <property type="match status" value="1"/>
</dbReference>
<evidence type="ECO:0000256" key="4">
    <source>
        <dbReference type="ARBA" id="ARBA00017143"/>
    </source>
</evidence>
<dbReference type="InterPro" id="IPR025662">
    <property type="entry name" value="Sigma_54_int_dom_ATP-bd_1"/>
</dbReference>
<dbReference type="FunFam" id="3.40.50.300:FF:000712">
    <property type="entry name" value="Midasin"/>
    <property type="match status" value="1"/>
</dbReference>
<comment type="caution">
    <text evidence="13">The sequence shown here is derived from an EMBL/GenBank/DDBJ whole genome shotgun (WGS) entry which is preliminary data.</text>
</comment>
<dbReference type="PANTHER" id="PTHR48103">
    <property type="entry name" value="MIDASIN-RELATED"/>
    <property type="match status" value="1"/>
</dbReference>
<dbReference type="PROSITE" id="PS00675">
    <property type="entry name" value="SIGMA54_INTERACT_1"/>
    <property type="match status" value="1"/>
</dbReference>
<feature type="compositionally biased region" description="Basic and acidic residues" evidence="11">
    <location>
        <begin position="4736"/>
        <end position="4751"/>
    </location>
</feature>
<feature type="compositionally biased region" description="Acidic residues" evidence="11">
    <location>
        <begin position="4509"/>
        <end position="4518"/>
    </location>
</feature>
<proteinExistence type="inferred from homology"/>
<evidence type="ECO:0000256" key="5">
    <source>
        <dbReference type="ARBA" id="ARBA00022553"/>
    </source>
</evidence>
<feature type="compositionally biased region" description="Polar residues" evidence="11">
    <location>
        <begin position="4814"/>
        <end position="4833"/>
    </location>
</feature>
<dbReference type="InterPro" id="IPR003593">
    <property type="entry name" value="AAA+_ATPase"/>
</dbReference>
<dbReference type="GO" id="GO:0000027">
    <property type="term" value="P:ribosomal large subunit assembly"/>
    <property type="evidence" value="ECO:0007669"/>
    <property type="project" value="InterPro"/>
</dbReference>
<dbReference type="FunFam" id="3.40.50.300:FF:001368">
    <property type="entry name" value="Midasin"/>
    <property type="match status" value="1"/>
</dbReference>
<dbReference type="Gene3D" id="3.40.50.300">
    <property type="entry name" value="P-loop containing nucleotide triphosphate hydrolases"/>
    <property type="match status" value="6"/>
</dbReference>
<dbReference type="InterPro" id="IPR012099">
    <property type="entry name" value="Midasin"/>
</dbReference>
<dbReference type="Proteomes" id="UP000311382">
    <property type="component" value="Unassembled WGS sequence"/>
</dbReference>
<dbReference type="InterPro" id="IPR041190">
    <property type="entry name" value="Midasin_AAA_lid_5"/>
</dbReference>
<evidence type="ECO:0000256" key="9">
    <source>
        <dbReference type="ARBA" id="ARBA00023242"/>
    </source>
</evidence>
<feature type="compositionally biased region" description="Acidic residues" evidence="11">
    <location>
        <begin position="4539"/>
        <end position="4563"/>
    </location>
</feature>
<feature type="domain" description="VWFA" evidence="12">
    <location>
        <begin position="5157"/>
        <end position="5380"/>
    </location>
</feature>
<feature type="compositionally biased region" description="Low complexity" evidence="11">
    <location>
        <begin position="4469"/>
        <end position="4481"/>
    </location>
</feature>
<dbReference type="Pfam" id="PF07728">
    <property type="entry name" value="AAA_5"/>
    <property type="match status" value="7"/>
</dbReference>
<gene>
    <name evidence="13" type="ORF">DMC30DRAFT_448742</name>
</gene>
<dbReference type="InterPro" id="IPR036465">
    <property type="entry name" value="vWFA_dom_sf"/>
</dbReference>
<feature type="compositionally biased region" description="Acidic residues" evidence="11">
    <location>
        <begin position="4643"/>
        <end position="4678"/>
    </location>
</feature>
<keyword evidence="8 10" id="KW-0143">Chaperone</keyword>
<feature type="compositionally biased region" description="Acidic residues" evidence="11">
    <location>
        <begin position="4978"/>
        <end position="4991"/>
    </location>
</feature>
<feature type="compositionally biased region" description="Basic and acidic residues" evidence="11">
    <location>
        <begin position="4569"/>
        <end position="4590"/>
    </location>
</feature>
<keyword evidence="6 10" id="KW-0547">Nucleotide-binding</keyword>
<evidence type="ECO:0000256" key="3">
    <source>
        <dbReference type="ARBA" id="ARBA00007188"/>
    </source>
</evidence>
<organism evidence="13 14">
    <name type="scientific">Rhodotorula diobovata</name>
    <dbReference type="NCBI Taxonomy" id="5288"/>
    <lineage>
        <taxon>Eukaryota</taxon>
        <taxon>Fungi</taxon>
        <taxon>Dikarya</taxon>
        <taxon>Basidiomycota</taxon>
        <taxon>Pucciniomycotina</taxon>
        <taxon>Microbotryomycetes</taxon>
        <taxon>Sporidiobolales</taxon>
        <taxon>Sporidiobolaceae</taxon>
        <taxon>Rhodotorula</taxon>
    </lineage>
</organism>
<feature type="region of interest" description="Disordered" evidence="11">
    <location>
        <begin position="1020"/>
        <end position="1048"/>
    </location>
</feature>
<feature type="compositionally biased region" description="Acidic residues" evidence="11">
    <location>
        <begin position="4691"/>
        <end position="4702"/>
    </location>
</feature>
<dbReference type="PANTHER" id="PTHR48103:SF2">
    <property type="entry name" value="MIDASIN"/>
    <property type="match status" value="1"/>
</dbReference>
<evidence type="ECO:0000256" key="2">
    <source>
        <dbReference type="ARBA" id="ARBA00004642"/>
    </source>
</evidence>
<feature type="compositionally biased region" description="Basic and acidic residues" evidence="11">
    <location>
        <begin position="4617"/>
        <end position="4642"/>
    </location>
</feature>
<name>A0A5C5FRJ5_9BASI</name>
<feature type="compositionally biased region" description="Basic and acidic residues" evidence="11">
    <location>
        <begin position="4519"/>
        <end position="4538"/>
    </location>
</feature>
<keyword evidence="5" id="KW-0597">Phosphoprotein</keyword>
<dbReference type="PIRSF" id="PIRSF010340">
    <property type="entry name" value="Midasin"/>
    <property type="match status" value="1"/>
</dbReference>
<dbReference type="SUPFAM" id="SSF52540">
    <property type="entry name" value="P-loop containing nucleoside triphosphate hydrolases"/>
    <property type="match status" value="6"/>
</dbReference>
<evidence type="ECO:0000256" key="8">
    <source>
        <dbReference type="ARBA" id="ARBA00023186"/>
    </source>
</evidence>
<evidence type="ECO:0000313" key="13">
    <source>
        <dbReference type="EMBL" id="TNY18554.1"/>
    </source>
</evidence>
<feature type="compositionally biased region" description="Low complexity" evidence="11">
    <location>
        <begin position="4853"/>
        <end position="4879"/>
    </location>
</feature>
<keyword evidence="9 10" id="KW-0539">Nucleus</keyword>
<feature type="compositionally biased region" description="Acidic residues" evidence="11">
    <location>
        <begin position="4940"/>
        <end position="4949"/>
    </location>
</feature>
<feature type="compositionally biased region" description="Low complexity" evidence="11">
    <location>
        <begin position="4992"/>
        <end position="5003"/>
    </location>
</feature>
<accession>A0A5C5FRJ5</accession>
<dbReference type="GO" id="GO:0005654">
    <property type="term" value="C:nucleoplasm"/>
    <property type="evidence" value="ECO:0007669"/>
    <property type="project" value="UniProtKB-SubCell"/>
</dbReference>
<sequence>MDADPPPPPALAASRDDTLLECNLAHLTQALLHRLGLTSNTSTPSNPSAIKPDAPATQLAWTPLVPLADLSSLLSLVPADQRPEQLQQGIAPAQPTSEARIGTLDTLARLALEPALTVDVLGVFRPLAVSLVGRWFDLLGLTDDGRWRDGQPGQEAAPGERDAVDKVWTALVRALPLLGNEVMPYLRLLLRHPLLARGPLLPAQDSPEYDSRLSAALLKLYSALHHLPSFPSVSGWSLPPQIEHTMKTHPHRGMRLLAWRVVRAWLGLVAGTGEELKRQWVWRIAEPQASTSTAILPFAPTVPYPADFASEYASIFGADPASPADADDLLPSGFGEELVASGEESSSRLVEGGLEVLVRRRGVDPWILPMVEDVRAYEDRARALTSVPAVEAGTGLGAFEPAELGKTVVVVSGSQLVFREGLIPSLTSPAAPGPSSSMSLSHAAAPAVTPQPEAFVATPAHAALLAQLAANVTRRVPTLVTGAPSSGKQSAITHLWNEVHGSGTPGSSAPTSEAKRRGLVIINLADRSLDSKSLLGSLSSAPSGASTSSNAAGAGQFTFVEGPLTRAIRQGRWTLLLNIDQAAPELLSVIKVVAERMHTAAATRSTLGARGYGGIGAEEQDGGVGVRVGGGEGRWVKAAEGFMLFATRSLPAASLAPIPAQPAYFAAHFFSEALLRPLESDEVAQIVQGRYGAQLDRVQGLAALLVQAWELVRDEAAKVKEGGQGGTKREAGVRDLLRWCRRVAHLLPAGLSLPSLAANPTLQEEVFVEARDVFLGSLILPATSSFASPTAAAATALEEANMSLAPPLPRDRFSVVARTLASTLGLSAERAEWALRKRIPDLVLPTIDTSSGLAPSSSSAAAHTVKVGRVTLPFSAPSRRTKHSRPYALTKPSLLLLEKLAVCLSLSEPVLLVGETGTGKTAGVGYLAELMGKRLTALNLSNQTEAGDLVGGFRPIDEAEEARRAASELVNRFVELFGATFSLSRNADFVTHVRKALEKKRYSRLVGLWREANRMASSRVVASNVTAGDNEAGPSDEQAQRKRRRVESSKVQLGERWMDFMNAVGDFEHRHVSAAGGKGKAKFVFSFVEGPLAQAIRNGDWVLLDEVNLASSETLESLSTLLQAPDSSLVLTEQGDLEPIPRHPEFRLFACMNPATDVGKRDLPTGLRAKFSEIWVPPPDEDRDALRTIVEGYIGHVAVADRQVVADVAELYSAVKTLALRAQLADGQNTPPHFSMRTLARALTFAGEFAPTFGLRRALYEGFIMAFTMLLDERSQTVVRALIDKHVVQGAKNPRSLMERVPTKPASMDAAIRLHHYWLEQGPFEPEEPDDYILTPSVQAKVCDLARAVLTRKVPVLIQGPTSAGKTSVVEYLAKRTGHRFVRINNHEHTDIQEYVGTYVSDPHSGKLVFQEGVLVRALRNGDWIVLDELNLAPTDVLEALNRLLDDNRELVIPETGEVVRPHPHFMLFATQNPPGLYGGRKVLSRAFRNRFLEMHFGDVPKDELKTILERRCRIAPSHAEKTVNVFLELQRRRQAGRVFEQKQAFATLRDLFRWGGRGPVETVQQLAEDGYMLLAERARRADDKQVVKEVLEDVLRVKIDEAGLYDFERLPKLGLPVPPQDAELVWTSAMRRLYFLIAASLLRHEPVLLVGETGSGKTSVCQALAHALSRELHIVGCHQNTETADLLGGQRPLRNRAAIQAGLRSEAATLLAQAGQDLPSEDEADFEDVLALVEALVAETKDAAAKGLADRMRSTTALFEWHDGPLVQAMRGGDLILLDEISLADDSVLERLNSVLEPSRTLVLAEKGGLDLDDIRVVGQAGFEILATMNPGGDFGKKELSPALRNRFTEIWVPAVDDATDLLHIISSRWTREHRDRLEPFAPKILDFAKWFAGQVGQSEGLGIGLRDILGWVDFLNVAAKRGSSDSSLDMADAFCQGALMTVVDGLGALPTTSGLSKDGLDKLRHSCWRFLEQLVSAPMAPESLPLEVSDAEGVFSIGPFGVNKGSLPPAKVDYTLLAPTTRLNAMRLLRALQLTKPVLLEGSPGVGKTSLVTAVSAATGHALVRINLSDQTDLMDLLGSDLPVEGGKSGEFAWKDAPFLAAMQNGDWVLLDEMNLASQSVLEGLNSCLDHRGAVYIPELDRTFNRHPDFRIFAAQNPLGQGGGRKGLPKSFLDRFSLVHMEELDSTDLNAIAAALHPDLDADVLRKMIAFNSTVHRQTMDTRAFGVEGSPWEFNLRDVLRWLTLVRSSTGLDARRHEAVEYFGLLYLQRFRNGRDRDHVSRLFADAFGEAVDPLARPWPFVSAQHVQVGHSLLPRDDSSIAVERASAALPIRRESLQPLEALVKCLDMGWLAILTGPRATGKTALVRQVAALAGKRLREFTMNAEVDTLELLGSFEQADRLRDLDSVAKDAIALLKDAATAQLKTDATSDVYSALAALRQVRLQLATEAADLDVVALGQTIRQVLQGLAPVSPPAIDLTARLDLAVTNADTSAAAARFEWIDGPLVQAMKNGDWLLVEDANLCSPSVLDRLNSLFETGGRLQLAERGPVNGEIQVIAPHPDFRLVMTLDPRNGELSRAMRNRGIEIAVLASSPPDDEAAATAPTICCAVDAFAEPALAPLARLADLARGDISPVALVQQLASTLSPAHFPLALRVLRTVVVVQDETSAEFALRQLAQHALVQHSTEARASLAKSREVPFSLLAAQPVDASLVPLAVALGSGSQAALPRLVSTLLEALSSLLLSAGASPQGLRRAVSKTSRSLAVFDKSLLASHGKFKLDDAESTIAGLFPLFVALGGLVSRLASVVPSTLADEDRIALAKSVKAVQSLASELEAVSASPELDFSTVQHVVAWIDTAISQLPSSLATLAQDAAEQLAPLRQALTLTSGKAMEPIWRSSLPFKPSNAALADAYERLLERGRHSAGEVWDKAVSALFLEISVILGVPQNAKQARFEGEVVDVVEQLLKRIPPPPVEQDAGERDPVLALTDASNAAALLVAELATVSSVLQGAPSALASSTLVKVVQQSGAASLSDVVAVHQLALWPAANDETKSAALFATLLNWSEHLARGSIKTVGDASPADVARPLLLRKVIDLRRGDTPTLGNLVTQSAALARTANLQLAAAAPDNSSRASSLRAALLALIGFVVSSVDESDGDRAALNIANLDSEVARRAESSAPLAESAARYLSGALPSLQAATVDLASVGSGFVAFARFLWHLYVPNLPLDPAVGLRAHSTFIGRQLAAMSGVLSAVRLDEIVVTGNTRNAKLDRVQQEVDVLRRQLEQAGVAPVTREGNTALLSALFAELRSFQEQIVSDTQLDGLVAELGKSWSPAASNRESNLQRSVDTLLRRLDHAYAESTDIVAPIRLSLASFKIGFALLAHTAQAAAQPHSNAPFRTLVRRLTAFPSIAQRPAIHGDELPLSIKAGEAPLHPAQASLLQVAALTASIADETSSRGHAIVRLTQLYERMHFLWATDRHHDEEAAEAEASLYKAKLDVQQAQTDEELEAAEFAKLFPTFSDVMADEDDEAPAAAAADAPSKPSRLIQPGDQTLLAQLHTSLFAEKPASVGSAASAAYDRLRQSGVDTLVPKLYESLDEALDRDSAAYRVRALVALSQAANPPESVEAPHHDFYNEPNVRETAKVVPVLLDFVARLEVIIAKWPEQMVLHALRDRCRAILNLTSSASIALVLTNLEQLLQHTEDWEKFADREHSISANRNALIALIVEWRRLELTCWSRLLSTVQDTFGETVSTWFFRFYETCIRSAPGLDREAAAAADPEADPDEFFRDLVKLLDSFFQSCSIGQFGARLDLVLAFANYASQLGSRPDAVKELGDGAASLKRVGDLLLNVHAFYSQFEPRISAHLVSERARIDKDVQNVIKLASWKDINVAALRASAVRSHHQLHKCVRKLRTLLQKPATDLFTAGELDKTVITASSASTPFPVVTTDSFPSLPTGLATEGDAVHLVKLEQTAARLSSLAASALAPIVGAEHGAHLDSFAVEIIATAKELREEPLGPEEGREQRVKNLIERKRRAWRDLLNELKRVGISPSPAPKIVARLEDAGAVYSLTPSHALLALDRATVGGDVHTRVVKADAYHYRQLSELPALKALPAAHHADVRTPDVQRALGHIQSGIALTFDQRTLLLDASSIQVQLELLVKRLEAPVRAQPALPARQLLDSLLNATSKTLHALGEARDEVANFRAANAGASTVEAGQPSDAVNEAIATLSRDQSRLRDALSAMAGYEPVVATVDELTLAAEAREHLVATAETFGSLEQPASLRYILAPLTVFLGSVGVPEVEPRQAAAQTADLAALKTAHDDLVSAVLIVAQNLKKAAADGIKVADEDELVDGAVGVAGRSYRSLFTTFRLDDMVAKVDQFARQAHALLAQPQQTASAAALVARVSPFLRIYADLLSRQLASFFDWHKASLKLNHVLASILKELASDGFCRPPEDDGKGADADQTDGKTTEGTGMAEGTGAKNISDEIEDESQLEGLQSDVPQEKRDDEQQPDDDDDNAVEMKQDFEGDLEDRGDGAKEDGDEGESDEDEDEAEPEEQVAEVDPLDPSSVDEKFWGDDEPPQENKDGKTDEVNQETTKSAGEAEMGAKEDEAPAPEPKGQEGEDASKGDEEQASKEEAQGKEGEEQDGEAPEGEEAEGADAEEEMGDAEGDEGEQADQEGGERLDNAMPEADNLDLPEDMNLDGDDKDKDAGEDDDDNIDLDEMGDMPEEGAEGENDERPDQLDEMGDAKEEGAEDEGEDPLAPNQDPAQQEGDEEQPQQDQALDQSLGGADQGETGGEGEQDAAASKPDPATAPDTSRPSGAQSAPQEATEPNAQREAGDDEGDEEMQEDTDTPAPTAPSAAGSGPSKQRAAADPSADPSAPPQDQKDRSAAEPQRSLGDSLQNWRRRLEAIGDLAQPEEQEQSETAPEPKQDGAVEYVQDGDEQETDEQALGPANEEQVQKLEQLHLGEETAPADDFPAEDDMVVDDADDVAQQQQQPTTMQLKGSSLTEADAKAIPAAELRQDRTFADEDRDMEDEVRADDNELGHPSSTFAPALDLEQDQAVEQALLQWRSGDDPNLSAEGVWRLYESLTRDLSYALTEQLRLILEPTLATRLKGDYRSGKRLNMKKIIPYIASEFTKDKIWLRRTRPSQREYQVLIAIDDSKSMADSHSVHLAFQSLALISRALTRLEVGGVSISRFGEATEVLHPFEAGVVSDEAGASLISKFTFQQKSTDVRLLVERTLAQLAEAKDSARSGKSSLAAGDLWQLVVIISDGICQDHDKLRALLRRASEQKVMFVFVVIDSLHRRASDDPNTAASAPDADQQSILAMKSASYGYNAAGRLELKLDRYLDSFSETFEHFVILRDANALPDVLSSTLRQFFESVSSDR</sequence>